<dbReference type="GO" id="GO:0046872">
    <property type="term" value="F:metal ion binding"/>
    <property type="evidence" value="ECO:0007669"/>
    <property type="project" value="InterPro"/>
</dbReference>
<name>A0A2A9DRP9_9CORY</name>
<dbReference type="SUPFAM" id="SSF55718">
    <property type="entry name" value="SCP-like"/>
    <property type="match status" value="1"/>
</dbReference>
<dbReference type="InterPro" id="IPR034660">
    <property type="entry name" value="DinB/YfiT-like"/>
</dbReference>
<dbReference type="OrthoDB" id="5118203at2"/>
<dbReference type="Gene3D" id="3.30.1050.20">
    <property type="match status" value="1"/>
</dbReference>
<comment type="caution">
    <text evidence="2">The sequence shown here is derived from an EMBL/GenBank/DDBJ whole genome shotgun (WGS) entry which is preliminary data.</text>
</comment>
<dbReference type="STRING" id="1724.GCA_001044175_01929"/>
<dbReference type="InterPro" id="IPR017517">
    <property type="entry name" value="Maleyloyr_isom"/>
</dbReference>
<dbReference type="RefSeq" id="WP_048380379.1">
    <property type="nucleotide sequence ID" value="NZ_LDYE01000007.1"/>
</dbReference>
<dbReference type="Proteomes" id="UP000221653">
    <property type="component" value="Unassembled WGS sequence"/>
</dbReference>
<dbReference type="InterPro" id="IPR024344">
    <property type="entry name" value="MDMPI_metal-binding"/>
</dbReference>
<dbReference type="GO" id="GO:0016853">
    <property type="term" value="F:isomerase activity"/>
    <property type="evidence" value="ECO:0007669"/>
    <property type="project" value="UniProtKB-KW"/>
</dbReference>
<feature type="domain" description="Mycothiol-dependent maleylpyruvate isomerase metal-binding" evidence="1">
    <location>
        <begin position="18"/>
        <end position="151"/>
    </location>
</feature>
<gene>
    <name evidence="2" type="ORF">ATK06_2195</name>
</gene>
<evidence type="ECO:0000313" key="2">
    <source>
        <dbReference type="EMBL" id="PFG29061.1"/>
    </source>
</evidence>
<evidence type="ECO:0000313" key="3">
    <source>
        <dbReference type="Proteomes" id="UP000221653"/>
    </source>
</evidence>
<accession>A0A2A9DRP9</accession>
<reference evidence="2 3" key="1">
    <citation type="submission" date="2017-10" db="EMBL/GenBank/DDBJ databases">
        <title>Sequencing the genomes of 1000 actinobacteria strains.</title>
        <authorList>
            <person name="Klenk H.-P."/>
        </authorList>
    </citation>
    <scope>NUCLEOTIDE SEQUENCE [LARGE SCALE GENOMIC DNA]</scope>
    <source>
        <strain evidence="2 3">DSM 20688</strain>
    </source>
</reference>
<keyword evidence="2" id="KW-0413">Isomerase</keyword>
<protein>
    <submittedName>
        <fullName evidence="2">Maleylpyruvate isomerase</fullName>
    </submittedName>
</protein>
<evidence type="ECO:0000259" key="1">
    <source>
        <dbReference type="Pfam" id="PF11716"/>
    </source>
</evidence>
<dbReference type="Pfam" id="PF11716">
    <property type="entry name" value="MDMPI_N"/>
    <property type="match status" value="1"/>
</dbReference>
<keyword evidence="3" id="KW-1185">Reference proteome</keyword>
<dbReference type="NCBIfam" id="TIGR03083">
    <property type="entry name" value="maleylpyruvate isomerase family mycothiol-dependent enzyme"/>
    <property type="match status" value="1"/>
</dbReference>
<dbReference type="Gene3D" id="1.20.120.450">
    <property type="entry name" value="dinb family like domain"/>
    <property type="match status" value="1"/>
</dbReference>
<sequence length="235" mass="25899">MSFHDLPLEERLQLTRRGTAHYSGQVALLDNADFGEPTLLPGWSRSHLIAHVAYNAAALCNLMHWAETGEETPMYASPDARGKEIEFGATLIPDALRNLHDHTVARLDVAWRDASDSAWEAEVKTAQGRTVPASETLWMRTREVWLHAVDLDVTAGFGDIPEVILETLLEEIPGKWRGNGDGQDLIMVATDTDHRVAVGDDSSVEVRGTLAGLVRWASGRGNEGVDTELCPPRWL</sequence>
<dbReference type="AlphaFoldDB" id="A0A2A9DRP9"/>
<keyword evidence="2" id="KW-0670">Pyruvate</keyword>
<dbReference type="SUPFAM" id="SSF109854">
    <property type="entry name" value="DinB/YfiT-like putative metalloenzymes"/>
    <property type="match status" value="1"/>
</dbReference>
<dbReference type="EMBL" id="PDJF01000001">
    <property type="protein sequence ID" value="PFG29061.1"/>
    <property type="molecule type" value="Genomic_DNA"/>
</dbReference>
<organism evidence="2 3">
    <name type="scientific">Corynebacterium renale</name>
    <dbReference type="NCBI Taxonomy" id="1724"/>
    <lineage>
        <taxon>Bacteria</taxon>
        <taxon>Bacillati</taxon>
        <taxon>Actinomycetota</taxon>
        <taxon>Actinomycetes</taxon>
        <taxon>Mycobacteriales</taxon>
        <taxon>Corynebacteriaceae</taxon>
        <taxon>Corynebacterium</taxon>
    </lineage>
</organism>
<dbReference type="InterPro" id="IPR036527">
    <property type="entry name" value="SCP2_sterol-bd_dom_sf"/>
</dbReference>
<proteinExistence type="predicted"/>